<dbReference type="SUPFAM" id="SSF52172">
    <property type="entry name" value="CheY-like"/>
    <property type="match status" value="1"/>
</dbReference>
<dbReference type="CDD" id="cd00383">
    <property type="entry name" value="trans_reg_C"/>
    <property type="match status" value="1"/>
</dbReference>
<dbReference type="GO" id="GO:0000156">
    <property type="term" value="F:phosphorelay response regulator activity"/>
    <property type="evidence" value="ECO:0007669"/>
    <property type="project" value="TreeGrafter"/>
</dbReference>
<sequence>MQKILVADDDPNVREVIRFALSKAGYAVVLADNGAIALSQFAREQPALLVLDILMPEMDGLEVCRRLRAEPRSAATPILFVSSRDDEVDKIIGLEMGGDDYLAKPFSPRELVARVKAILRRSSAPRVAAPLQVHGRLSLSSEHYQAFWDNQELVLTLTEFGLLRTLLARPGKVCSRDHLMNESYELHKIVSDRTIDSHVRRLRQKFAALGVEPIETLHGVGYRLGSCT</sequence>
<dbReference type="OrthoDB" id="9802426at2"/>
<dbReference type="Gene3D" id="1.10.10.10">
    <property type="entry name" value="Winged helix-like DNA-binding domain superfamily/Winged helix DNA-binding domain"/>
    <property type="match status" value="1"/>
</dbReference>
<evidence type="ECO:0000256" key="5">
    <source>
        <dbReference type="ARBA" id="ARBA00023163"/>
    </source>
</evidence>
<dbReference type="InterPro" id="IPR039420">
    <property type="entry name" value="WalR-like"/>
</dbReference>
<dbReference type="Proteomes" id="UP000244248">
    <property type="component" value="Unassembled WGS sequence"/>
</dbReference>
<proteinExistence type="predicted"/>
<evidence type="ECO:0000313" key="10">
    <source>
        <dbReference type="EMBL" id="PTU31657.1"/>
    </source>
</evidence>
<evidence type="ECO:0000256" key="1">
    <source>
        <dbReference type="ARBA" id="ARBA00022553"/>
    </source>
</evidence>
<evidence type="ECO:0000256" key="6">
    <source>
        <dbReference type="PROSITE-ProRule" id="PRU00169"/>
    </source>
</evidence>
<dbReference type="GO" id="GO:0032993">
    <property type="term" value="C:protein-DNA complex"/>
    <property type="evidence" value="ECO:0007669"/>
    <property type="project" value="TreeGrafter"/>
</dbReference>
<dbReference type="Pfam" id="PF00486">
    <property type="entry name" value="Trans_reg_C"/>
    <property type="match status" value="1"/>
</dbReference>
<evidence type="ECO:0000313" key="11">
    <source>
        <dbReference type="Proteomes" id="UP000244248"/>
    </source>
</evidence>
<gene>
    <name evidence="10" type="ORF">CJD38_10095</name>
</gene>
<dbReference type="PROSITE" id="PS50110">
    <property type="entry name" value="RESPONSE_REGULATORY"/>
    <property type="match status" value="1"/>
</dbReference>
<dbReference type="PROSITE" id="PS51755">
    <property type="entry name" value="OMPR_PHOB"/>
    <property type="match status" value="1"/>
</dbReference>
<dbReference type="GO" id="GO:0006355">
    <property type="term" value="P:regulation of DNA-templated transcription"/>
    <property type="evidence" value="ECO:0007669"/>
    <property type="project" value="InterPro"/>
</dbReference>
<dbReference type="GO" id="GO:0005829">
    <property type="term" value="C:cytosol"/>
    <property type="evidence" value="ECO:0007669"/>
    <property type="project" value="TreeGrafter"/>
</dbReference>
<dbReference type="PANTHER" id="PTHR48111:SF59">
    <property type="entry name" value="TRANSCRIPTIONAL REGULATORY PROTEIN BAER"/>
    <property type="match status" value="1"/>
</dbReference>
<dbReference type="RefSeq" id="WP_107940205.1">
    <property type="nucleotide sequence ID" value="NZ_QANS01000003.1"/>
</dbReference>
<evidence type="ECO:0000256" key="4">
    <source>
        <dbReference type="ARBA" id="ARBA00023125"/>
    </source>
</evidence>
<organism evidence="10 11">
    <name type="scientific">Stenotrophobium rhamnosiphilum</name>
    <dbReference type="NCBI Taxonomy" id="2029166"/>
    <lineage>
        <taxon>Bacteria</taxon>
        <taxon>Pseudomonadati</taxon>
        <taxon>Pseudomonadota</taxon>
        <taxon>Gammaproteobacteria</taxon>
        <taxon>Nevskiales</taxon>
        <taxon>Nevskiaceae</taxon>
        <taxon>Stenotrophobium</taxon>
    </lineage>
</organism>
<name>A0A2T5MGF4_9GAMM</name>
<dbReference type="SMART" id="SM00862">
    <property type="entry name" value="Trans_reg_C"/>
    <property type="match status" value="1"/>
</dbReference>
<dbReference type="Pfam" id="PF00072">
    <property type="entry name" value="Response_reg"/>
    <property type="match status" value="1"/>
</dbReference>
<feature type="modified residue" description="4-aspartylphosphate" evidence="6">
    <location>
        <position position="52"/>
    </location>
</feature>
<feature type="DNA-binding region" description="OmpR/PhoB-type" evidence="7">
    <location>
        <begin position="128"/>
        <end position="226"/>
    </location>
</feature>
<dbReference type="SMART" id="SM00448">
    <property type="entry name" value="REC"/>
    <property type="match status" value="1"/>
</dbReference>
<evidence type="ECO:0000259" key="9">
    <source>
        <dbReference type="PROSITE" id="PS51755"/>
    </source>
</evidence>
<dbReference type="SUPFAM" id="SSF46894">
    <property type="entry name" value="C-terminal effector domain of the bipartite response regulators"/>
    <property type="match status" value="1"/>
</dbReference>
<dbReference type="InterPro" id="IPR001867">
    <property type="entry name" value="OmpR/PhoB-type_DNA-bd"/>
</dbReference>
<keyword evidence="2" id="KW-0902">Two-component regulatory system</keyword>
<dbReference type="AlphaFoldDB" id="A0A2T5MGF4"/>
<feature type="domain" description="OmpR/PhoB-type" evidence="9">
    <location>
        <begin position="128"/>
        <end position="226"/>
    </location>
</feature>
<dbReference type="InterPro" id="IPR001789">
    <property type="entry name" value="Sig_transdc_resp-reg_receiver"/>
</dbReference>
<dbReference type="Gene3D" id="6.10.250.690">
    <property type="match status" value="1"/>
</dbReference>
<feature type="domain" description="Response regulatory" evidence="8">
    <location>
        <begin position="3"/>
        <end position="119"/>
    </location>
</feature>
<dbReference type="GO" id="GO:0000976">
    <property type="term" value="F:transcription cis-regulatory region binding"/>
    <property type="evidence" value="ECO:0007669"/>
    <property type="project" value="TreeGrafter"/>
</dbReference>
<dbReference type="PANTHER" id="PTHR48111">
    <property type="entry name" value="REGULATOR OF RPOS"/>
    <property type="match status" value="1"/>
</dbReference>
<keyword evidence="1 6" id="KW-0597">Phosphoprotein</keyword>
<evidence type="ECO:0000256" key="2">
    <source>
        <dbReference type="ARBA" id="ARBA00023012"/>
    </source>
</evidence>
<keyword evidence="4 7" id="KW-0238">DNA-binding</keyword>
<dbReference type="FunFam" id="3.40.50.2300:FF:000001">
    <property type="entry name" value="DNA-binding response regulator PhoB"/>
    <property type="match status" value="1"/>
</dbReference>
<evidence type="ECO:0000256" key="7">
    <source>
        <dbReference type="PROSITE-ProRule" id="PRU01091"/>
    </source>
</evidence>
<dbReference type="InterPro" id="IPR016032">
    <property type="entry name" value="Sig_transdc_resp-reg_C-effctor"/>
</dbReference>
<dbReference type="Gene3D" id="3.40.50.2300">
    <property type="match status" value="1"/>
</dbReference>
<dbReference type="InterPro" id="IPR011006">
    <property type="entry name" value="CheY-like_superfamily"/>
</dbReference>
<reference evidence="10 11" key="1">
    <citation type="submission" date="2018-04" db="EMBL/GenBank/DDBJ databases">
        <title>Novel species isolated from glacier.</title>
        <authorList>
            <person name="Liu Q."/>
            <person name="Xin Y.-H."/>
        </authorList>
    </citation>
    <scope>NUCLEOTIDE SEQUENCE [LARGE SCALE GENOMIC DNA]</scope>
    <source>
        <strain evidence="10 11">GT1R17</strain>
    </source>
</reference>
<comment type="caution">
    <text evidence="10">The sequence shown here is derived from an EMBL/GenBank/DDBJ whole genome shotgun (WGS) entry which is preliminary data.</text>
</comment>
<evidence type="ECO:0000256" key="3">
    <source>
        <dbReference type="ARBA" id="ARBA00023015"/>
    </source>
</evidence>
<protein>
    <submittedName>
        <fullName evidence="10">Two-component system response regulator CreB</fullName>
    </submittedName>
</protein>
<accession>A0A2T5MGF4</accession>
<evidence type="ECO:0000259" key="8">
    <source>
        <dbReference type="PROSITE" id="PS50110"/>
    </source>
</evidence>
<keyword evidence="5" id="KW-0804">Transcription</keyword>
<keyword evidence="3" id="KW-0805">Transcription regulation</keyword>
<dbReference type="EMBL" id="QANS01000003">
    <property type="protein sequence ID" value="PTU31657.1"/>
    <property type="molecule type" value="Genomic_DNA"/>
</dbReference>
<keyword evidence="11" id="KW-1185">Reference proteome</keyword>
<dbReference type="InterPro" id="IPR036388">
    <property type="entry name" value="WH-like_DNA-bd_sf"/>
</dbReference>